<proteinExistence type="predicted"/>
<sequence>MVEYLLRLFLVVPLIGGLAWGSLWLWKRLQLGLPVKPESNRPVRVIDAVTLGTNGKLLVVEFNGDTLLLGVSRSGISRLASNLPDKPIGIELTR</sequence>
<evidence type="ECO:0000256" key="3">
    <source>
        <dbReference type="ARBA" id="ARBA00022692"/>
    </source>
</evidence>
<keyword evidence="7" id="KW-0282">Flagellum</keyword>
<dbReference type="GO" id="GO:0016020">
    <property type="term" value="C:membrane"/>
    <property type="evidence" value="ECO:0007669"/>
    <property type="project" value="InterPro"/>
</dbReference>
<evidence type="ECO:0000256" key="5">
    <source>
        <dbReference type="ARBA" id="ARBA00023136"/>
    </source>
</evidence>
<dbReference type="InterPro" id="IPR022781">
    <property type="entry name" value="Flagellar_biosynth_FliO"/>
</dbReference>
<evidence type="ECO:0000256" key="6">
    <source>
        <dbReference type="SAM" id="Phobius"/>
    </source>
</evidence>
<name>A0A6I4LYK4_9SPHN</name>
<dbReference type="OrthoDB" id="7409867at2"/>
<dbReference type="EMBL" id="SDWJ01000002">
    <property type="protein sequence ID" value="MVZ98667.1"/>
    <property type="molecule type" value="Genomic_DNA"/>
</dbReference>
<feature type="transmembrane region" description="Helical" evidence="6">
    <location>
        <begin position="6"/>
        <end position="26"/>
    </location>
</feature>
<gene>
    <name evidence="7" type="ORF">EUU23_13305</name>
</gene>
<evidence type="ECO:0000313" key="7">
    <source>
        <dbReference type="EMBL" id="MVZ98667.1"/>
    </source>
</evidence>
<protein>
    <submittedName>
        <fullName evidence="7">Flagellar biogenesis protein FliO</fullName>
    </submittedName>
</protein>
<dbReference type="Pfam" id="PF04347">
    <property type="entry name" value="FliO"/>
    <property type="match status" value="1"/>
</dbReference>
<keyword evidence="3 6" id="KW-0812">Transmembrane</keyword>
<comment type="subcellular location">
    <subcellularLocation>
        <location evidence="1">Cell membrane</location>
    </subcellularLocation>
</comment>
<comment type="caution">
    <text evidence="7">The sequence shown here is derived from an EMBL/GenBank/DDBJ whole genome shotgun (WGS) entry which is preliminary data.</text>
</comment>
<keyword evidence="7" id="KW-0969">Cilium</keyword>
<keyword evidence="7" id="KW-0966">Cell projection</keyword>
<keyword evidence="2" id="KW-1003">Cell membrane</keyword>
<keyword evidence="8" id="KW-1185">Reference proteome</keyword>
<evidence type="ECO:0000256" key="4">
    <source>
        <dbReference type="ARBA" id="ARBA00022989"/>
    </source>
</evidence>
<evidence type="ECO:0000256" key="1">
    <source>
        <dbReference type="ARBA" id="ARBA00004236"/>
    </source>
</evidence>
<accession>A0A6I4LYK4</accession>
<organism evidence="7 8">
    <name type="scientific">Sphingorhabdus profundilacus</name>
    <dbReference type="NCBI Taxonomy" id="2509718"/>
    <lineage>
        <taxon>Bacteria</taxon>
        <taxon>Pseudomonadati</taxon>
        <taxon>Pseudomonadota</taxon>
        <taxon>Alphaproteobacteria</taxon>
        <taxon>Sphingomonadales</taxon>
        <taxon>Sphingomonadaceae</taxon>
        <taxon>Sphingorhabdus</taxon>
    </lineage>
</organism>
<dbReference type="GO" id="GO:0044781">
    <property type="term" value="P:bacterial-type flagellum organization"/>
    <property type="evidence" value="ECO:0007669"/>
    <property type="project" value="InterPro"/>
</dbReference>
<keyword evidence="5 6" id="KW-0472">Membrane</keyword>
<reference evidence="7 8" key="1">
    <citation type="submission" date="2019-01" db="EMBL/GenBank/DDBJ databases">
        <title>Sphingorhabdus lacus sp.nov., isolated from an oligotrophic freshwater lake.</title>
        <authorList>
            <person name="Park M."/>
        </authorList>
    </citation>
    <scope>NUCLEOTIDE SEQUENCE [LARGE SCALE GENOMIC DNA]</scope>
    <source>
        <strain evidence="7 8">IMCC26285</strain>
    </source>
</reference>
<evidence type="ECO:0000256" key="2">
    <source>
        <dbReference type="ARBA" id="ARBA00022475"/>
    </source>
</evidence>
<dbReference type="Proteomes" id="UP000471147">
    <property type="component" value="Unassembled WGS sequence"/>
</dbReference>
<dbReference type="AlphaFoldDB" id="A0A6I4LYK4"/>
<keyword evidence="4 6" id="KW-1133">Transmembrane helix</keyword>
<evidence type="ECO:0000313" key="8">
    <source>
        <dbReference type="Proteomes" id="UP000471147"/>
    </source>
</evidence>